<dbReference type="InterPro" id="IPR019479">
    <property type="entry name" value="Peroxiredoxin_C"/>
</dbReference>
<feature type="chain" id="PRO_5042169154" evidence="7">
    <location>
        <begin position="21"/>
        <end position="412"/>
    </location>
</feature>
<sequence>MMAAFCVCALILCPCDVAHEKLIFIPSLNLLSRSINHRMIPTIGDTFPDLQGETQHTDAFSLYDYLGNKSWGIVFMHPGDFTPVCTTELGAAQSLKAEFYARNTKICGFSCDDASRHRAWVADIEAATGQRLDFPLFCDPDREHSIELGVFDPQLKDDAGLPQTVRSVFILNPDKTIALTMTYPSCVGRNFDEILRVLDALQRASNFGVNTPANWQPGDKTIVPHNMNDEQAEEKFGKNGFITADLPSERGKVTEKHYLRYTDDPILTDTISKQSSKLAARIGKIKSWRPPKSFLPVAGALSLSSMRRRRGTSGGKSKLAPVRPAEEDLGVEQNECKIDNLKQNVGDCSQHKPWTRILTVGFSALKSEIDDAKQQGNAKSEIYEYQSAKHRDPSKAQMRRFSCNSAGSEVVW</sequence>
<evidence type="ECO:0000256" key="2">
    <source>
        <dbReference type="ARBA" id="ARBA00022862"/>
    </source>
</evidence>
<dbReference type="Pfam" id="PF10417">
    <property type="entry name" value="1-cysPrx_C"/>
    <property type="match status" value="1"/>
</dbReference>
<keyword evidence="7" id="KW-0732">Signal</keyword>
<evidence type="ECO:0000256" key="4">
    <source>
        <dbReference type="ARBA" id="ARBA00023284"/>
    </source>
</evidence>
<evidence type="ECO:0000256" key="6">
    <source>
        <dbReference type="SAM" id="MobiDB-lite"/>
    </source>
</evidence>
<dbReference type="PANTHER" id="PTHR43503:SF4">
    <property type="entry name" value="PEROXIREDOXIN-6"/>
    <property type="match status" value="1"/>
</dbReference>
<feature type="compositionally biased region" description="Polar residues" evidence="6">
    <location>
        <begin position="402"/>
        <end position="412"/>
    </location>
</feature>
<comment type="similarity">
    <text evidence="5">Belongs to the peroxiredoxin family. Prx6 subfamily.</text>
</comment>
<keyword evidence="4" id="KW-0676">Redox-active center</keyword>
<evidence type="ECO:0000259" key="8">
    <source>
        <dbReference type="PROSITE" id="PS51352"/>
    </source>
</evidence>
<protein>
    <submittedName>
        <fullName evidence="9">Peroxiredoxin family protein</fullName>
        <ecNumber evidence="9">1.11.1.-</ecNumber>
    </submittedName>
</protein>
<dbReference type="EMBL" id="JATAAI010000021">
    <property type="protein sequence ID" value="KAK1738370.1"/>
    <property type="molecule type" value="Genomic_DNA"/>
</dbReference>
<evidence type="ECO:0000256" key="3">
    <source>
        <dbReference type="ARBA" id="ARBA00023002"/>
    </source>
</evidence>
<evidence type="ECO:0000256" key="5">
    <source>
        <dbReference type="ARBA" id="ARBA00025719"/>
    </source>
</evidence>
<dbReference type="PROSITE" id="PS51352">
    <property type="entry name" value="THIOREDOXIN_2"/>
    <property type="match status" value="1"/>
</dbReference>
<keyword evidence="3 9" id="KW-0560">Oxidoreductase</keyword>
<feature type="region of interest" description="Disordered" evidence="6">
    <location>
        <begin position="386"/>
        <end position="412"/>
    </location>
</feature>
<dbReference type="GO" id="GO:0005829">
    <property type="term" value="C:cytosol"/>
    <property type="evidence" value="ECO:0007669"/>
    <property type="project" value="TreeGrafter"/>
</dbReference>
<evidence type="ECO:0000256" key="1">
    <source>
        <dbReference type="ARBA" id="ARBA00022559"/>
    </source>
</evidence>
<keyword evidence="2" id="KW-0049">Antioxidant</keyword>
<evidence type="ECO:0000313" key="9">
    <source>
        <dbReference type="EMBL" id="KAK1738370.1"/>
    </source>
</evidence>
<dbReference type="Pfam" id="PF00578">
    <property type="entry name" value="AhpC-TSA"/>
    <property type="match status" value="1"/>
</dbReference>
<evidence type="ECO:0000256" key="7">
    <source>
        <dbReference type="SAM" id="SignalP"/>
    </source>
</evidence>
<feature type="signal peptide" evidence="7">
    <location>
        <begin position="1"/>
        <end position="20"/>
    </location>
</feature>
<dbReference type="PANTHER" id="PTHR43503">
    <property type="entry name" value="MCG48959-RELATED"/>
    <property type="match status" value="1"/>
</dbReference>
<keyword evidence="1 9" id="KW-0575">Peroxidase</keyword>
<feature type="domain" description="Thioredoxin" evidence="8">
    <location>
        <begin position="41"/>
        <end position="203"/>
    </location>
</feature>
<dbReference type="InterPro" id="IPR036249">
    <property type="entry name" value="Thioredoxin-like_sf"/>
</dbReference>
<dbReference type="Gene3D" id="3.30.1020.10">
    <property type="entry name" value="Antioxidant, Horf6, Chain A, domain2"/>
    <property type="match status" value="1"/>
</dbReference>
<accession>A0AAD8Y3D7</accession>
<dbReference type="GO" id="GO:0045454">
    <property type="term" value="P:cell redox homeostasis"/>
    <property type="evidence" value="ECO:0007669"/>
    <property type="project" value="TreeGrafter"/>
</dbReference>
<dbReference type="FunFam" id="3.40.30.10:FF:000011">
    <property type="entry name" value="Peroxiredoxin PRX1"/>
    <property type="match status" value="1"/>
</dbReference>
<comment type="caution">
    <text evidence="9">The sequence shown here is derived from an EMBL/GenBank/DDBJ whole genome shotgun (WGS) entry which is preliminary data.</text>
</comment>
<keyword evidence="10" id="KW-1185">Reference proteome</keyword>
<dbReference type="EC" id="1.11.1.-" evidence="9"/>
<dbReference type="Gene3D" id="3.40.30.10">
    <property type="entry name" value="Glutaredoxin"/>
    <property type="match status" value="1"/>
</dbReference>
<organism evidence="9 10">
    <name type="scientific">Skeletonema marinoi</name>
    <dbReference type="NCBI Taxonomy" id="267567"/>
    <lineage>
        <taxon>Eukaryota</taxon>
        <taxon>Sar</taxon>
        <taxon>Stramenopiles</taxon>
        <taxon>Ochrophyta</taxon>
        <taxon>Bacillariophyta</taxon>
        <taxon>Coscinodiscophyceae</taxon>
        <taxon>Thalassiosirophycidae</taxon>
        <taxon>Thalassiosirales</taxon>
        <taxon>Skeletonemataceae</taxon>
        <taxon>Skeletonema</taxon>
        <taxon>Skeletonema marinoi-dohrnii complex</taxon>
    </lineage>
</organism>
<evidence type="ECO:0000313" key="10">
    <source>
        <dbReference type="Proteomes" id="UP001224775"/>
    </source>
</evidence>
<dbReference type="GO" id="GO:0051920">
    <property type="term" value="F:peroxiredoxin activity"/>
    <property type="evidence" value="ECO:0007669"/>
    <property type="project" value="InterPro"/>
</dbReference>
<dbReference type="SUPFAM" id="SSF52833">
    <property type="entry name" value="Thioredoxin-like"/>
    <property type="match status" value="1"/>
</dbReference>
<proteinExistence type="inferred from homology"/>
<dbReference type="InterPro" id="IPR013766">
    <property type="entry name" value="Thioredoxin_domain"/>
</dbReference>
<name>A0AAD8Y3D7_9STRA</name>
<reference evidence="9" key="1">
    <citation type="submission" date="2023-06" db="EMBL/GenBank/DDBJ databases">
        <title>Survivors Of The Sea: Transcriptome response of Skeletonema marinoi to long-term dormancy.</title>
        <authorList>
            <person name="Pinder M.I.M."/>
            <person name="Kourtchenko O."/>
            <person name="Robertson E.K."/>
            <person name="Larsson T."/>
            <person name="Maumus F."/>
            <person name="Osuna-Cruz C.M."/>
            <person name="Vancaester E."/>
            <person name="Stenow R."/>
            <person name="Vandepoele K."/>
            <person name="Ploug H."/>
            <person name="Bruchert V."/>
            <person name="Godhe A."/>
            <person name="Topel M."/>
        </authorList>
    </citation>
    <scope>NUCLEOTIDE SEQUENCE</scope>
    <source>
        <strain evidence="9">R05AC</strain>
    </source>
</reference>
<dbReference type="Proteomes" id="UP001224775">
    <property type="component" value="Unassembled WGS sequence"/>
</dbReference>
<feature type="region of interest" description="Disordered" evidence="6">
    <location>
        <begin position="306"/>
        <end position="328"/>
    </location>
</feature>
<dbReference type="GO" id="GO:0005739">
    <property type="term" value="C:mitochondrion"/>
    <property type="evidence" value="ECO:0007669"/>
    <property type="project" value="TreeGrafter"/>
</dbReference>
<gene>
    <name evidence="9" type="ORF">QTG54_011039</name>
</gene>
<dbReference type="InterPro" id="IPR000866">
    <property type="entry name" value="AhpC/TSA"/>
</dbReference>
<dbReference type="AlphaFoldDB" id="A0AAD8Y3D7"/>